<comment type="caution">
    <text evidence="7">The sequence shown here is derived from an EMBL/GenBank/DDBJ whole genome shotgun (WGS) entry which is preliminary data.</text>
</comment>
<keyword evidence="5" id="KW-0472">Membrane</keyword>
<reference evidence="8" key="1">
    <citation type="submission" date="2017-05" db="EMBL/GenBank/DDBJ databases">
        <title>Complete and WGS of Bordetella genogroups.</title>
        <authorList>
            <person name="Spilker T."/>
            <person name="Lipuma J."/>
        </authorList>
    </citation>
    <scope>NUCLEOTIDE SEQUENCE [LARGE SCALE GENOMIC DNA]</scope>
    <source>
        <strain evidence="8">AU6712</strain>
    </source>
</reference>
<dbReference type="NCBIfam" id="NF006487">
    <property type="entry name" value="PRK08905.1"/>
    <property type="match status" value="1"/>
</dbReference>
<name>A0A261VDN5_9BORD</name>
<evidence type="ECO:0000256" key="1">
    <source>
        <dbReference type="ARBA" id="ARBA00004533"/>
    </source>
</evidence>
<protein>
    <submittedName>
        <fullName evidence="7">Lipid A biosynthesis lauroyl acyltransferase</fullName>
    </submittedName>
</protein>
<dbReference type="PANTHER" id="PTHR30606">
    <property type="entry name" value="LIPID A BIOSYNTHESIS LAUROYL ACYLTRANSFERASE"/>
    <property type="match status" value="1"/>
</dbReference>
<keyword evidence="6 7" id="KW-0012">Acyltransferase</keyword>
<evidence type="ECO:0000256" key="3">
    <source>
        <dbReference type="ARBA" id="ARBA00022519"/>
    </source>
</evidence>
<evidence type="ECO:0000256" key="4">
    <source>
        <dbReference type="ARBA" id="ARBA00022679"/>
    </source>
</evidence>
<evidence type="ECO:0000256" key="6">
    <source>
        <dbReference type="ARBA" id="ARBA00023315"/>
    </source>
</evidence>
<dbReference type="GO" id="GO:0005886">
    <property type="term" value="C:plasma membrane"/>
    <property type="evidence" value="ECO:0007669"/>
    <property type="project" value="UniProtKB-SubCell"/>
</dbReference>
<dbReference type="InterPro" id="IPR004960">
    <property type="entry name" value="LipA_acyltrans"/>
</dbReference>
<accession>A0A261VDN5</accession>
<comment type="subcellular location">
    <subcellularLocation>
        <location evidence="1">Cell inner membrane</location>
    </subcellularLocation>
</comment>
<proteinExistence type="predicted"/>
<keyword evidence="4 7" id="KW-0808">Transferase</keyword>
<sequence length="371" mass="40910">MSGRKPALKLNEARCAPDLPGKKGIWARRFSGFEAACAATSLRKLSVNSATSGILGENECPGEATLLAVAFLRTDPRPCRAIFDHDHMLLAFFRFIALLPLPVLQALGRGLGKLAYAWPGKYRQRLQANAAQAGYPQPAFARRAAGQIGATMLESPWIWFREQDSLRRIHLDDANRAVLETTLAEQRGTVFLTPHLGCFEVMARYLAHKIPLTVMFRPPRKAILAPLLETARNNSAVRAVPANMQGVREFVRALRRGEAVGLLPDQAPGVGDGVWAPFFGRMAYTVTLPGKLAGQTRVPIILCAAQRLPRGQGWQLHFVRVPEPLPEDPQAQAALLNQSMEALIRRCPDQYLWGYNRYKTPRGAPPAPTSI</sequence>
<dbReference type="AlphaFoldDB" id="A0A261VDN5"/>
<organism evidence="7 8">
    <name type="scientific">Bordetella genomosp. 12</name>
    <dbReference type="NCBI Taxonomy" id="463035"/>
    <lineage>
        <taxon>Bacteria</taxon>
        <taxon>Pseudomonadati</taxon>
        <taxon>Pseudomonadota</taxon>
        <taxon>Betaproteobacteria</taxon>
        <taxon>Burkholderiales</taxon>
        <taxon>Alcaligenaceae</taxon>
        <taxon>Bordetella</taxon>
    </lineage>
</organism>
<dbReference type="Proteomes" id="UP000216429">
    <property type="component" value="Unassembled WGS sequence"/>
</dbReference>
<gene>
    <name evidence="7" type="ORF">CAL22_20315</name>
</gene>
<dbReference type="Pfam" id="PF03279">
    <property type="entry name" value="Lip_A_acyltrans"/>
    <property type="match status" value="1"/>
</dbReference>
<dbReference type="CDD" id="cd07984">
    <property type="entry name" value="LPLAT_LABLAT-like"/>
    <property type="match status" value="1"/>
</dbReference>
<dbReference type="OrthoDB" id="8524027at2"/>
<evidence type="ECO:0000256" key="2">
    <source>
        <dbReference type="ARBA" id="ARBA00022475"/>
    </source>
</evidence>
<keyword evidence="3" id="KW-0997">Cell inner membrane</keyword>
<keyword evidence="2" id="KW-1003">Cell membrane</keyword>
<evidence type="ECO:0000313" key="7">
    <source>
        <dbReference type="EMBL" id="OZI72115.1"/>
    </source>
</evidence>
<evidence type="ECO:0000256" key="5">
    <source>
        <dbReference type="ARBA" id="ARBA00023136"/>
    </source>
</evidence>
<dbReference type="PANTHER" id="PTHR30606:SF10">
    <property type="entry name" value="PHOSPHATIDYLINOSITOL MANNOSIDE ACYLTRANSFERASE"/>
    <property type="match status" value="1"/>
</dbReference>
<dbReference type="EMBL" id="NEVU01000003">
    <property type="protein sequence ID" value="OZI72115.1"/>
    <property type="molecule type" value="Genomic_DNA"/>
</dbReference>
<evidence type="ECO:0000313" key="8">
    <source>
        <dbReference type="Proteomes" id="UP000216429"/>
    </source>
</evidence>
<keyword evidence="8" id="KW-1185">Reference proteome</keyword>
<dbReference type="GO" id="GO:0009247">
    <property type="term" value="P:glycolipid biosynthetic process"/>
    <property type="evidence" value="ECO:0007669"/>
    <property type="project" value="UniProtKB-ARBA"/>
</dbReference>
<dbReference type="GO" id="GO:0016746">
    <property type="term" value="F:acyltransferase activity"/>
    <property type="evidence" value="ECO:0007669"/>
    <property type="project" value="UniProtKB-KW"/>
</dbReference>